<dbReference type="EMBL" id="JAHZIJ010000005">
    <property type="protein sequence ID" value="MBW7474985.1"/>
    <property type="molecule type" value="Genomic_DNA"/>
</dbReference>
<protein>
    <recommendedName>
        <fullName evidence="3">Poly(3-hydroxyalkanoate) polymerase subunit PhaE</fullName>
    </recommendedName>
</protein>
<evidence type="ECO:0000313" key="1">
    <source>
        <dbReference type="EMBL" id="MBW7474985.1"/>
    </source>
</evidence>
<sequence length="197" mass="22708">MQIWVDQQLQDVDSGSLLTLNNFWSKFTKELFSSGRFIHYVQINDDVFYDGYESIIRENYEHINKIAIYSIQQADALKESLEELSSYISRMIASTDQVASPFYGEPQQEDWDLFQQYCAGLEWMQQTASFCLAIQTIEPEMVPVMKRIEAFVLDTLSALKSQLESEDWTAIADIISYESLTNLEELLTSLKGAEEHA</sequence>
<accession>A0ABS7D4Z9</accession>
<evidence type="ECO:0008006" key="3">
    <source>
        <dbReference type="Google" id="ProtNLM"/>
    </source>
</evidence>
<dbReference type="RefSeq" id="WP_219872233.1">
    <property type="nucleotide sequence ID" value="NZ_JAHZIJ010000005.1"/>
</dbReference>
<reference evidence="1 2" key="1">
    <citation type="submission" date="2021-07" db="EMBL/GenBank/DDBJ databases">
        <title>Paenibacillus radiodurans sp. nov., isolated from the southeastern edge of Tengger Desert.</title>
        <authorList>
            <person name="Zhang G."/>
        </authorList>
    </citation>
    <scope>NUCLEOTIDE SEQUENCE [LARGE SCALE GENOMIC DNA]</scope>
    <source>
        <strain evidence="1 2">DT7-4</strain>
    </source>
</reference>
<keyword evidence="2" id="KW-1185">Reference proteome</keyword>
<evidence type="ECO:0000313" key="2">
    <source>
        <dbReference type="Proteomes" id="UP000812277"/>
    </source>
</evidence>
<gene>
    <name evidence="1" type="ORF">K0T92_09530</name>
</gene>
<organism evidence="1 2">
    <name type="scientific">Paenibacillus oenotherae</name>
    <dbReference type="NCBI Taxonomy" id="1435645"/>
    <lineage>
        <taxon>Bacteria</taxon>
        <taxon>Bacillati</taxon>
        <taxon>Bacillota</taxon>
        <taxon>Bacilli</taxon>
        <taxon>Bacillales</taxon>
        <taxon>Paenibacillaceae</taxon>
        <taxon>Paenibacillus</taxon>
    </lineage>
</organism>
<comment type="caution">
    <text evidence="1">The sequence shown here is derived from an EMBL/GenBank/DDBJ whole genome shotgun (WGS) entry which is preliminary data.</text>
</comment>
<name>A0ABS7D4Z9_9BACL</name>
<dbReference type="Proteomes" id="UP000812277">
    <property type="component" value="Unassembled WGS sequence"/>
</dbReference>
<proteinExistence type="predicted"/>